<dbReference type="AlphaFoldDB" id="A0A090IR21"/>
<gene>
    <name evidence="1" type="ORF">AWOD_I_1726</name>
</gene>
<evidence type="ECO:0000313" key="2">
    <source>
        <dbReference type="Proteomes" id="UP000032427"/>
    </source>
</evidence>
<dbReference type="PATRIC" id="fig|80852.17.peg.1780"/>
<keyword evidence="2" id="KW-1185">Reference proteome</keyword>
<dbReference type="STRING" id="80852.AWOD_I_1726"/>
<dbReference type="Proteomes" id="UP000032427">
    <property type="component" value="Chromosome 1"/>
</dbReference>
<dbReference type="HOGENOM" id="CLU_491479_0_0_6"/>
<protein>
    <recommendedName>
        <fullName evidence="3">Gp5/Type VI secretion system Vgr protein OB-fold domain-containing protein</fullName>
    </recommendedName>
</protein>
<evidence type="ECO:0008006" key="3">
    <source>
        <dbReference type="Google" id="ProtNLM"/>
    </source>
</evidence>
<sequence>MRKKPLAMMRKGQVLCVHPYQYQVGNQVESGHHLSPDIAIETLRAKLLDVNDKHKPTGQLYALGWMIAENSLANFAQATKGLFDVVNIPELGMVARRTGKEQSLQTDKFTKPNAIVQPRFKPTAQINQQPLRNALSWQGAQLAQLESLSADKNTPAQKLTALAQKRTQQLEEWTDSLNQLKQSNINVLKFEAKGTKQQRGGDSITLAVIPSVRPGAIINQKRITQVHFEKDEMTLYWKTESSEKRKMNYLFPELAAGHHLPRFARVEAVTDQSTAGHENNPYRPRYAVDVQLLTEHGEVDSLVPIYKAVPLPTVIGGAEQEQFATPSEGTIVEIAFAYGRCDKPFIRTILDDGWSLPELEPDEQLQQQRHEVFNKTDAAGNTTNSTDQIKHTQAFEHLHEVDKYLGDFGVHELNVKQYSKEIIAGQKLIETLGAFEVMAGDDVTLGSLSNLHLVNGGNQTQIIGQLRDIVIGLNDKLSVLGERVHIIEKGDTLIVNDKQTITISKDQIIQAMNITQDAQTIKLNGGAGVITCESICPYTGKPHVDGSTTVFAGK</sequence>
<evidence type="ECO:0000313" key="1">
    <source>
        <dbReference type="EMBL" id="CED71793.1"/>
    </source>
</evidence>
<proteinExistence type="predicted"/>
<organism evidence="1 2">
    <name type="scientific">Aliivibrio wodanis</name>
    <dbReference type="NCBI Taxonomy" id="80852"/>
    <lineage>
        <taxon>Bacteria</taxon>
        <taxon>Pseudomonadati</taxon>
        <taxon>Pseudomonadota</taxon>
        <taxon>Gammaproteobacteria</taxon>
        <taxon>Vibrionales</taxon>
        <taxon>Vibrionaceae</taxon>
        <taxon>Aliivibrio</taxon>
    </lineage>
</organism>
<reference evidence="2" key="1">
    <citation type="submission" date="2014-09" db="EMBL/GenBank/DDBJ databases">
        <authorList>
            <person name="Hjerde E."/>
        </authorList>
    </citation>
    <scope>NUCLEOTIDE SEQUENCE [LARGE SCALE GENOMIC DNA]</scope>
    <source>
        <strain evidence="2">06/09/139</strain>
    </source>
</reference>
<accession>A0A090IR21</accession>
<name>A0A090IR21_9GAMM</name>
<dbReference type="SUPFAM" id="SSF69255">
    <property type="entry name" value="gp5 N-terminal domain-like"/>
    <property type="match status" value="1"/>
</dbReference>
<dbReference type="KEGG" id="awd:AWOD_I_1726"/>
<dbReference type="EMBL" id="LN554846">
    <property type="protein sequence ID" value="CED71793.1"/>
    <property type="molecule type" value="Genomic_DNA"/>
</dbReference>
<dbReference type="SUPFAM" id="SSF69349">
    <property type="entry name" value="Phage fibre proteins"/>
    <property type="match status" value="1"/>
</dbReference>